<feature type="domain" description="Major facilitator superfamily (MFS) profile" evidence="7">
    <location>
        <begin position="1"/>
        <end position="406"/>
    </location>
</feature>
<feature type="transmembrane region" description="Helical" evidence="6">
    <location>
        <begin position="127"/>
        <end position="147"/>
    </location>
</feature>
<sequence length="442" mass="48378">MGCFGVMYMLANLDRNNLGNTQLMGLPEDLGLVGNQFGNAVSIFYATYVTFETPLSVLLKMIGPKYLLSSCFLGWGIVCLCMGFIKTANQLYACRLLLGLFEAGIIPCINTYIGMVYLKPEMSMRSAVYYAFGAIAGAFGGLLALGVSHLKTDKLNSWSWLFIIEGSVTVFLFPVIFAMFPKDPLTAWFLNEEERAVMRLRHELNPHLNLDDKFTWKKVLSAFQDPKTYLHAVIQFSVDISLFGFTTFMPALIKGMGYSGAHAQALTVPVYVWATIAYFAIAVLADKKGVRGPFIIGALIFLVIGYAISIGTSNVAARYTALFIIAVGIYPTTGIAIVWLNANFAGHYKRATAVGVTFTVGNTAGAVVGQVFTTASGPRYLPGLRIALGLACLAIVVVCVLMAGLHWENGRRDKKLLEMADGGVERFESVVDDRDVHFRYTL</sequence>
<evidence type="ECO:0000256" key="5">
    <source>
        <dbReference type="ARBA" id="ARBA00023136"/>
    </source>
</evidence>
<dbReference type="InterPro" id="IPR020846">
    <property type="entry name" value="MFS_dom"/>
</dbReference>
<feature type="transmembrane region" description="Helical" evidence="6">
    <location>
        <begin position="159"/>
        <end position="180"/>
    </location>
</feature>
<dbReference type="PROSITE" id="PS50850">
    <property type="entry name" value="MFS"/>
    <property type="match status" value="1"/>
</dbReference>
<evidence type="ECO:0000256" key="1">
    <source>
        <dbReference type="ARBA" id="ARBA00004141"/>
    </source>
</evidence>
<organism evidence="8 9">
    <name type="scientific">Aspergillus pseudoustus</name>
    <dbReference type="NCBI Taxonomy" id="1810923"/>
    <lineage>
        <taxon>Eukaryota</taxon>
        <taxon>Fungi</taxon>
        <taxon>Dikarya</taxon>
        <taxon>Ascomycota</taxon>
        <taxon>Pezizomycotina</taxon>
        <taxon>Eurotiomycetes</taxon>
        <taxon>Eurotiomycetidae</taxon>
        <taxon>Eurotiales</taxon>
        <taxon>Aspergillaceae</taxon>
        <taxon>Aspergillus</taxon>
        <taxon>Aspergillus subgen. Nidulantes</taxon>
    </lineage>
</organism>
<comment type="caution">
    <text evidence="8">The sequence shown here is derived from an EMBL/GenBank/DDBJ whole genome shotgun (WGS) entry which is preliminary data.</text>
</comment>
<dbReference type="Gene3D" id="1.20.1250.20">
    <property type="entry name" value="MFS general substrate transporter like domains"/>
    <property type="match status" value="2"/>
</dbReference>
<protein>
    <submittedName>
        <fullName evidence="8">High-affinity nicotinic acid transporter</fullName>
    </submittedName>
</protein>
<name>A0ABR4JA53_9EURO</name>
<evidence type="ECO:0000256" key="3">
    <source>
        <dbReference type="ARBA" id="ARBA00022692"/>
    </source>
</evidence>
<dbReference type="EMBL" id="JBFXLU010000169">
    <property type="protein sequence ID" value="KAL2836941.1"/>
    <property type="molecule type" value="Genomic_DNA"/>
</dbReference>
<keyword evidence="3 6" id="KW-0812">Transmembrane</keyword>
<feature type="transmembrane region" description="Helical" evidence="6">
    <location>
        <begin position="66"/>
        <end position="85"/>
    </location>
</feature>
<feature type="transmembrane region" description="Helical" evidence="6">
    <location>
        <begin position="265"/>
        <end position="284"/>
    </location>
</feature>
<keyword evidence="2" id="KW-0813">Transport</keyword>
<evidence type="ECO:0000313" key="9">
    <source>
        <dbReference type="Proteomes" id="UP001610446"/>
    </source>
</evidence>
<dbReference type="PANTHER" id="PTHR43791:SF101">
    <property type="entry name" value="HIGH-AFFINITY NICOTINIC ACID TRANSPORTER"/>
    <property type="match status" value="1"/>
</dbReference>
<feature type="transmembrane region" description="Helical" evidence="6">
    <location>
        <begin position="97"/>
        <end position="115"/>
    </location>
</feature>
<evidence type="ECO:0000256" key="6">
    <source>
        <dbReference type="SAM" id="Phobius"/>
    </source>
</evidence>
<comment type="subcellular location">
    <subcellularLocation>
        <location evidence="1">Membrane</location>
        <topology evidence="1">Multi-pass membrane protein</topology>
    </subcellularLocation>
</comment>
<feature type="transmembrane region" description="Helical" evidence="6">
    <location>
        <begin position="320"/>
        <end position="340"/>
    </location>
</feature>
<keyword evidence="5 6" id="KW-0472">Membrane</keyword>
<evidence type="ECO:0000313" key="8">
    <source>
        <dbReference type="EMBL" id="KAL2836941.1"/>
    </source>
</evidence>
<proteinExistence type="predicted"/>
<evidence type="ECO:0000256" key="4">
    <source>
        <dbReference type="ARBA" id="ARBA00022989"/>
    </source>
</evidence>
<accession>A0ABR4JA53</accession>
<dbReference type="Proteomes" id="UP001610446">
    <property type="component" value="Unassembled WGS sequence"/>
</dbReference>
<keyword evidence="4 6" id="KW-1133">Transmembrane helix</keyword>
<dbReference type="InterPro" id="IPR036259">
    <property type="entry name" value="MFS_trans_sf"/>
</dbReference>
<dbReference type="InterPro" id="IPR011701">
    <property type="entry name" value="MFS"/>
</dbReference>
<feature type="transmembrane region" description="Helical" evidence="6">
    <location>
        <begin position="229"/>
        <end position="253"/>
    </location>
</feature>
<evidence type="ECO:0000256" key="2">
    <source>
        <dbReference type="ARBA" id="ARBA00022448"/>
    </source>
</evidence>
<evidence type="ECO:0000259" key="7">
    <source>
        <dbReference type="PROSITE" id="PS50850"/>
    </source>
</evidence>
<feature type="transmembrane region" description="Helical" evidence="6">
    <location>
        <begin position="290"/>
        <end position="308"/>
    </location>
</feature>
<dbReference type="Pfam" id="PF07690">
    <property type="entry name" value="MFS_1"/>
    <property type="match status" value="1"/>
</dbReference>
<dbReference type="SUPFAM" id="SSF103473">
    <property type="entry name" value="MFS general substrate transporter"/>
    <property type="match status" value="1"/>
</dbReference>
<keyword evidence="9" id="KW-1185">Reference proteome</keyword>
<feature type="transmembrane region" description="Helical" evidence="6">
    <location>
        <begin position="386"/>
        <end position="407"/>
    </location>
</feature>
<gene>
    <name evidence="8" type="ORF">BJY01DRAFT_258519</name>
</gene>
<dbReference type="PANTHER" id="PTHR43791">
    <property type="entry name" value="PERMEASE-RELATED"/>
    <property type="match status" value="1"/>
</dbReference>
<reference evidence="8 9" key="1">
    <citation type="submission" date="2024-07" db="EMBL/GenBank/DDBJ databases">
        <title>Section-level genome sequencing and comparative genomics of Aspergillus sections Usti and Cavernicolus.</title>
        <authorList>
            <consortium name="Lawrence Berkeley National Laboratory"/>
            <person name="Nybo J.L."/>
            <person name="Vesth T.C."/>
            <person name="Theobald S."/>
            <person name="Frisvad J.C."/>
            <person name="Larsen T.O."/>
            <person name="Kjaerboelling I."/>
            <person name="Rothschild-Mancinelli K."/>
            <person name="Lyhne E.K."/>
            <person name="Kogle M.E."/>
            <person name="Barry K."/>
            <person name="Clum A."/>
            <person name="Na H."/>
            <person name="Ledsgaard L."/>
            <person name="Lin J."/>
            <person name="Lipzen A."/>
            <person name="Kuo A."/>
            <person name="Riley R."/>
            <person name="Mondo S."/>
            <person name="Labutti K."/>
            <person name="Haridas S."/>
            <person name="Pangalinan J."/>
            <person name="Salamov A.A."/>
            <person name="Simmons B.A."/>
            <person name="Magnuson J.K."/>
            <person name="Chen J."/>
            <person name="Drula E."/>
            <person name="Henrissat B."/>
            <person name="Wiebenga A."/>
            <person name="Lubbers R.J."/>
            <person name="Gomes A.C."/>
            <person name="Makela M.R."/>
            <person name="Stajich J."/>
            <person name="Grigoriev I.V."/>
            <person name="Mortensen U.H."/>
            <person name="De Vries R.P."/>
            <person name="Baker S.E."/>
            <person name="Andersen M.R."/>
        </authorList>
    </citation>
    <scope>NUCLEOTIDE SEQUENCE [LARGE SCALE GENOMIC DNA]</scope>
    <source>
        <strain evidence="8 9">CBS 123904</strain>
    </source>
</reference>